<dbReference type="SUPFAM" id="SSF109797">
    <property type="entry name" value="Bacteriocin immunity protein-like"/>
    <property type="match status" value="1"/>
</dbReference>
<dbReference type="InterPro" id="IPR015046">
    <property type="entry name" value="LciA_Immunity-like"/>
</dbReference>
<gene>
    <name evidence="2" type="ORF">FHL02_10595</name>
</gene>
<accession>A0A5P0ZK49</accession>
<keyword evidence="1" id="KW-0079">Bacteriocin immunity</keyword>
<dbReference type="EMBL" id="VDFM01000018">
    <property type="protein sequence ID" value="MQS53470.1"/>
    <property type="molecule type" value="Genomic_DNA"/>
</dbReference>
<dbReference type="GO" id="GO:0030153">
    <property type="term" value="P:bacteriocin immunity"/>
    <property type="evidence" value="ECO:0007669"/>
    <property type="project" value="UniProtKB-KW"/>
</dbReference>
<sequence length="102" mass="11833">MKKSRDTRVKEMLDEISMAYSDEDVKQRQELRDMLLKSAADLEKNRDVELESTKLCKKIALVYLANKENFPKALVLLHNQLKNDATKYDSVVAAAFLLPIWF</sequence>
<evidence type="ECO:0000313" key="3">
    <source>
        <dbReference type="Proteomes" id="UP000380386"/>
    </source>
</evidence>
<evidence type="ECO:0000313" key="2">
    <source>
        <dbReference type="EMBL" id="MQS53470.1"/>
    </source>
</evidence>
<evidence type="ECO:0000256" key="1">
    <source>
        <dbReference type="ARBA" id="ARBA00023025"/>
    </source>
</evidence>
<protein>
    <submittedName>
        <fullName evidence="2">Bacteriocin immunity protein</fullName>
    </submittedName>
</protein>
<name>A0A5P0ZK49_9LACO</name>
<organism evidence="2 3">
    <name type="scientific">Companilactobacillus mishanensis</name>
    <dbReference type="NCBI Taxonomy" id="2486008"/>
    <lineage>
        <taxon>Bacteria</taxon>
        <taxon>Bacillati</taxon>
        <taxon>Bacillota</taxon>
        <taxon>Bacilli</taxon>
        <taxon>Lactobacillales</taxon>
        <taxon>Lactobacillaceae</taxon>
        <taxon>Companilactobacillus</taxon>
    </lineage>
</organism>
<dbReference type="RefSeq" id="WP_153383922.1">
    <property type="nucleotide sequence ID" value="NZ_VDFM01000018.1"/>
</dbReference>
<comment type="caution">
    <text evidence="2">The sequence shown here is derived from an EMBL/GenBank/DDBJ whole genome shotgun (WGS) entry which is preliminary data.</text>
</comment>
<dbReference type="Proteomes" id="UP000380386">
    <property type="component" value="Unassembled WGS sequence"/>
</dbReference>
<dbReference type="InterPro" id="IPR023130">
    <property type="entry name" value="Ta0600-like_sf"/>
</dbReference>
<proteinExistence type="predicted"/>
<dbReference type="AlphaFoldDB" id="A0A5P0ZK49"/>
<dbReference type="Gene3D" id="1.20.1440.50">
    <property type="entry name" value="Ta0600-like"/>
    <property type="match status" value="1"/>
</dbReference>
<dbReference type="OrthoDB" id="2295351at2"/>
<dbReference type="Pfam" id="PF08951">
    <property type="entry name" value="EntA_Immun"/>
    <property type="match status" value="1"/>
</dbReference>
<reference evidence="2 3" key="1">
    <citation type="journal article" date="2019" name="Syst. Appl. Microbiol.">
        <title>Polyphasic characterization of two novel Lactobacillus spp. isolated from blown salami packages: Description of Lactobacillus halodurans sp. nov. and Lactobacillus salsicarnum sp. nov.</title>
        <authorList>
            <person name="Schuster J.A."/>
            <person name="Klingl A."/>
            <person name="Vogel R.F."/>
            <person name="Ehrmann M.A."/>
        </authorList>
    </citation>
    <scope>NUCLEOTIDE SEQUENCE [LARGE SCALE GENOMIC DNA]</scope>
    <source>
        <strain evidence="2 3">TMW 1.2118</strain>
    </source>
</reference>